<organism evidence="1 2">
    <name type="scientific">Streptococcus mitis</name>
    <dbReference type="NCBI Taxonomy" id="28037"/>
    <lineage>
        <taxon>Bacteria</taxon>
        <taxon>Bacillati</taxon>
        <taxon>Bacillota</taxon>
        <taxon>Bacilli</taxon>
        <taxon>Lactobacillales</taxon>
        <taxon>Streptococcaceae</taxon>
        <taxon>Streptococcus</taxon>
        <taxon>Streptococcus mitis group</taxon>
    </lineage>
</organism>
<name>A0A081S9Y8_STRMT</name>
<dbReference type="Proteomes" id="UP000028067">
    <property type="component" value="Unassembled WGS sequence"/>
</dbReference>
<proteinExistence type="predicted"/>
<dbReference type="PATRIC" id="fig|28037.94.peg.1740"/>
<dbReference type="EMBL" id="JPGW01000013">
    <property type="protein sequence ID" value="KER07741.1"/>
    <property type="molecule type" value="Genomic_DNA"/>
</dbReference>
<reference evidence="1 2" key="1">
    <citation type="submission" date="2014-05" db="EMBL/GenBank/DDBJ databases">
        <authorList>
            <person name="Daugherty S.C."/>
            <person name="Tallon L.J."/>
            <person name="Sadzewicz L."/>
            <person name="Kilian M."/>
            <person name="Tettelin H."/>
        </authorList>
    </citation>
    <scope>NUCLEOTIDE SEQUENCE [LARGE SCALE GENOMIC DNA]</scope>
    <source>
        <strain evidence="1 2">SK271</strain>
    </source>
</reference>
<dbReference type="RefSeq" id="WP_033685631.1">
    <property type="nucleotide sequence ID" value="NZ_JPGW01000013.1"/>
</dbReference>
<dbReference type="Pfam" id="PF13692">
    <property type="entry name" value="Glyco_trans_1_4"/>
    <property type="match status" value="1"/>
</dbReference>
<dbReference type="Gene3D" id="3.40.50.2000">
    <property type="entry name" value="Glycogen Phosphorylase B"/>
    <property type="match status" value="1"/>
</dbReference>
<evidence type="ECO:0000313" key="1">
    <source>
        <dbReference type="EMBL" id="KER07741.1"/>
    </source>
</evidence>
<dbReference type="AlphaFoldDB" id="A0A081S9Y8"/>
<keyword evidence="1" id="KW-0808">Transferase</keyword>
<comment type="caution">
    <text evidence="1">The sequence shown here is derived from an EMBL/GenBank/DDBJ whole genome shotgun (WGS) entry which is preliminary data.</text>
</comment>
<accession>A0A081S9Y8</accession>
<gene>
    <name evidence="1" type="ORF">SK271_1807</name>
</gene>
<dbReference type="GO" id="GO:0016740">
    <property type="term" value="F:transferase activity"/>
    <property type="evidence" value="ECO:0007669"/>
    <property type="project" value="UniProtKB-KW"/>
</dbReference>
<protein>
    <submittedName>
        <fullName evidence="1">Glycosyl transferases group 1 family protein</fullName>
    </submittedName>
</protein>
<sequence>MVKVFTIKEGVPISTYGFERSQLARQEIFKSLQVEQEIVLTNLDNFVPNFVETLEILGFENFYHVIFDQSDLARQKPIVEKSFIQGLVNVSAVEYTKEGYVGLVHYQNGDVECYTSQLLYRFQYQENLFTLYDSKGELLKGDVSENYHSYQNLRSGETYTQWQLVGLYLAEHSTVEDRFIIDMVNEYPLQLRKFFQNTGRQLFAYTHYNILDPMMKFVLQGWCQNIVASPVLEQLIGKEKVRFLPPMFVDRVLEKEYARVTDWCIVGNMTMVKRCAWAIEAFRQVPDSQLTIYGNLPDGYSQKDLPSNVHYAGFLEEVPYEKHQGYLSCSMSECFANAAVEASAQGLVCLLSDTDLAHRYYKSQSKGVTTFDDIGELLLWLNAYQKEGRYASATFSKAYQKKEILDMYKYVLSLEI</sequence>
<evidence type="ECO:0000313" key="2">
    <source>
        <dbReference type="Proteomes" id="UP000028067"/>
    </source>
</evidence>
<dbReference type="SUPFAM" id="SSF53756">
    <property type="entry name" value="UDP-Glycosyltransferase/glycogen phosphorylase"/>
    <property type="match status" value="1"/>
</dbReference>